<dbReference type="InterPro" id="IPR036179">
    <property type="entry name" value="Ig-like_dom_sf"/>
</dbReference>
<keyword evidence="9" id="KW-0675">Receptor</keyword>
<dbReference type="Pfam" id="PF00047">
    <property type="entry name" value="ig"/>
    <property type="match status" value="1"/>
</dbReference>
<keyword evidence="8" id="KW-1015">Disulfide bond</keyword>
<evidence type="ECO:0000256" key="8">
    <source>
        <dbReference type="ARBA" id="ARBA00023157"/>
    </source>
</evidence>
<evidence type="ECO:0000313" key="15">
    <source>
        <dbReference type="Proteomes" id="UP000515126"/>
    </source>
</evidence>
<evidence type="ECO:0000259" key="14">
    <source>
        <dbReference type="PROSITE" id="PS50835"/>
    </source>
</evidence>
<keyword evidence="7" id="KW-0472">Membrane</keyword>
<keyword evidence="11" id="KW-0393">Immunoglobulin domain</keyword>
<keyword evidence="5" id="KW-0677">Repeat</keyword>
<dbReference type="InterPro" id="IPR013151">
    <property type="entry name" value="Immunoglobulin_dom"/>
</dbReference>
<dbReference type="PANTHER" id="PTHR46013">
    <property type="entry name" value="VASCULAR CELL ADHESION MOLECULE 1"/>
    <property type="match status" value="1"/>
</dbReference>
<feature type="domain" description="Ig-like" evidence="14">
    <location>
        <begin position="117"/>
        <end position="200"/>
    </location>
</feature>
<evidence type="ECO:0000256" key="7">
    <source>
        <dbReference type="ARBA" id="ARBA00023136"/>
    </source>
</evidence>
<evidence type="ECO:0000256" key="3">
    <source>
        <dbReference type="ARBA" id="ARBA00022692"/>
    </source>
</evidence>
<organism evidence="15 16">
    <name type="scientific">Mus caroli</name>
    <name type="common">Ryukyu mouse</name>
    <name type="synonym">Ricefield mouse</name>
    <dbReference type="NCBI Taxonomy" id="10089"/>
    <lineage>
        <taxon>Eukaryota</taxon>
        <taxon>Metazoa</taxon>
        <taxon>Chordata</taxon>
        <taxon>Craniata</taxon>
        <taxon>Vertebrata</taxon>
        <taxon>Euteleostomi</taxon>
        <taxon>Mammalia</taxon>
        <taxon>Eutheria</taxon>
        <taxon>Euarchontoglires</taxon>
        <taxon>Glires</taxon>
        <taxon>Rodentia</taxon>
        <taxon>Myomorpha</taxon>
        <taxon>Muroidea</taxon>
        <taxon>Muridae</taxon>
        <taxon>Murinae</taxon>
        <taxon>Mus</taxon>
        <taxon>Mus</taxon>
    </lineage>
</organism>
<gene>
    <name evidence="16" type="primary">LOC110291578</name>
</gene>
<feature type="chain" id="PRO_5028154609" evidence="13">
    <location>
        <begin position="17"/>
        <end position="300"/>
    </location>
</feature>
<dbReference type="CDD" id="cd00096">
    <property type="entry name" value="Ig"/>
    <property type="match status" value="1"/>
</dbReference>
<feature type="region of interest" description="Disordered" evidence="12">
    <location>
        <begin position="204"/>
        <end position="235"/>
    </location>
</feature>
<keyword evidence="6" id="KW-1133">Transmembrane helix</keyword>
<keyword evidence="4 13" id="KW-0732">Signal</keyword>
<feature type="domain" description="Ig-like" evidence="14">
    <location>
        <begin position="16"/>
        <end position="109"/>
    </location>
</feature>
<keyword evidence="2" id="KW-1003">Cell membrane</keyword>
<dbReference type="PROSITE" id="PS50835">
    <property type="entry name" value="IG_LIKE"/>
    <property type="match status" value="2"/>
</dbReference>
<dbReference type="FunFam" id="2.60.40.10:FF:000592">
    <property type="entry name" value="Fc receptor like 1"/>
    <property type="match status" value="1"/>
</dbReference>
<dbReference type="InterPro" id="IPR013783">
    <property type="entry name" value="Ig-like_fold"/>
</dbReference>
<dbReference type="GeneID" id="110291578"/>
<evidence type="ECO:0000256" key="4">
    <source>
        <dbReference type="ARBA" id="ARBA00022729"/>
    </source>
</evidence>
<dbReference type="Proteomes" id="UP000515126">
    <property type="component" value="Chromosome 3"/>
</dbReference>
<dbReference type="InterPro" id="IPR003599">
    <property type="entry name" value="Ig_sub"/>
</dbReference>
<dbReference type="RefSeq" id="XP_021014454.1">
    <property type="nucleotide sequence ID" value="XM_021158795.2"/>
</dbReference>
<sequence length="300" mass="32589">MLPWLLLLICALPCEPAGISDVSLKTRPPGGWVMEGDKLVLICSVDRVTGNITYFWYRGALGFHLETKTQPALTAEFEISDMKQSDADQYYCAANDGHDPIPSELVSVHVRVPVSRPVLTFGDSGTQAVLGDLVELHCKAPRGSPPIFYQFYHESIILGNSSAPSGGGASFNFSLTAEHSGNFSCEASNGQGAQRSEVVALNLTGRQSEDPLRNPPQTVLQGSTYPQTPGPRQPEPLYENVNVVSGDEVYSLVYHTPQVLEPAAAQHVRTHGASESFQVSSGLYSKPRIDIAYMDYEEAM</sequence>
<evidence type="ECO:0000256" key="12">
    <source>
        <dbReference type="SAM" id="MobiDB-lite"/>
    </source>
</evidence>
<evidence type="ECO:0000256" key="5">
    <source>
        <dbReference type="ARBA" id="ARBA00022737"/>
    </source>
</evidence>
<dbReference type="InterPro" id="IPR007110">
    <property type="entry name" value="Ig-like_dom"/>
</dbReference>
<dbReference type="SUPFAM" id="SSF48726">
    <property type="entry name" value="Immunoglobulin"/>
    <property type="match status" value="2"/>
</dbReference>
<accession>A0A6P5PM10</accession>
<feature type="compositionally biased region" description="Polar residues" evidence="12">
    <location>
        <begin position="215"/>
        <end position="227"/>
    </location>
</feature>
<keyword evidence="15" id="KW-1185">Reference proteome</keyword>
<proteinExistence type="predicted"/>
<protein>
    <submittedName>
        <fullName evidence="16">Fc receptor-like protein 1 isoform X4</fullName>
    </submittedName>
</protein>
<dbReference type="PANTHER" id="PTHR46013:SF4">
    <property type="entry name" value="B-CELL RECEPTOR CD22-RELATED"/>
    <property type="match status" value="1"/>
</dbReference>
<evidence type="ECO:0000256" key="10">
    <source>
        <dbReference type="ARBA" id="ARBA00023180"/>
    </source>
</evidence>
<dbReference type="GO" id="GO:0005886">
    <property type="term" value="C:plasma membrane"/>
    <property type="evidence" value="ECO:0007669"/>
    <property type="project" value="UniProtKB-SubCell"/>
</dbReference>
<dbReference type="FunFam" id="2.60.40.10:FF:000357">
    <property type="entry name" value="Fc receptor like 1"/>
    <property type="match status" value="1"/>
</dbReference>
<evidence type="ECO:0000256" key="11">
    <source>
        <dbReference type="ARBA" id="ARBA00023319"/>
    </source>
</evidence>
<name>A0A6P5PM10_MUSCR</name>
<evidence type="ECO:0000256" key="6">
    <source>
        <dbReference type="ARBA" id="ARBA00022989"/>
    </source>
</evidence>
<evidence type="ECO:0000313" key="16">
    <source>
        <dbReference type="RefSeq" id="XP_021014454.1"/>
    </source>
</evidence>
<comment type="subcellular location">
    <subcellularLocation>
        <location evidence="1">Cell membrane</location>
        <topology evidence="1">Single-pass type I membrane protein</topology>
    </subcellularLocation>
</comment>
<dbReference type="Pfam" id="PF13895">
    <property type="entry name" value="Ig_2"/>
    <property type="match status" value="1"/>
</dbReference>
<dbReference type="AlphaFoldDB" id="A0A6P5PM10"/>
<keyword evidence="10" id="KW-0325">Glycoprotein</keyword>
<dbReference type="Gene3D" id="2.60.40.10">
    <property type="entry name" value="Immunoglobulins"/>
    <property type="match status" value="2"/>
</dbReference>
<keyword evidence="3" id="KW-0812">Transmembrane</keyword>
<reference evidence="16" key="1">
    <citation type="submission" date="2025-08" db="UniProtKB">
        <authorList>
            <consortium name="RefSeq"/>
        </authorList>
    </citation>
    <scope>IDENTIFICATION</scope>
</reference>
<evidence type="ECO:0000256" key="13">
    <source>
        <dbReference type="SAM" id="SignalP"/>
    </source>
</evidence>
<feature type="signal peptide" evidence="13">
    <location>
        <begin position="1"/>
        <end position="16"/>
    </location>
</feature>
<evidence type="ECO:0000256" key="2">
    <source>
        <dbReference type="ARBA" id="ARBA00022475"/>
    </source>
</evidence>
<dbReference type="SMART" id="SM00409">
    <property type="entry name" value="IG"/>
    <property type="match status" value="2"/>
</dbReference>
<evidence type="ECO:0000256" key="1">
    <source>
        <dbReference type="ARBA" id="ARBA00004251"/>
    </source>
</evidence>
<evidence type="ECO:0000256" key="9">
    <source>
        <dbReference type="ARBA" id="ARBA00023170"/>
    </source>
</evidence>